<keyword evidence="1" id="KW-0732">Signal</keyword>
<sequence>MSTMRKTLAVSTTSLLVISGVTGGIIAATSASDADAALPQTTNVNEESEYYKTDIVTMDVVAGEFSYTQTKISSNEDVAAVTNNSQYLCASQVESHNNDETVAEDWSIAVVGKVVDPIEMTFAEMKASPDVQKSVMGCSCAGNPADGRATANAEVTGISVAAILDAVGVEEGANTIVFTSADGYQVALPLSYVLQRNCILVFDVNGAPISEVVGGRNQLWLGSTAASYFARDVEIITLEQRQTPPPSPSSDEAREAYENLPNIGVLFGGEVR</sequence>
<dbReference type="Proteomes" id="UP000002026">
    <property type="component" value="Chromosome"/>
</dbReference>
<keyword evidence="4" id="KW-1185">Reference proteome</keyword>
<dbReference type="Pfam" id="PF00174">
    <property type="entry name" value="Oxidored_molyb"/>
    <property type="match status" value="1"/>
</dbReference>
<name>C7N271_SLAHD</name>
<organism evidence="3 4">
    <name type="scientific">Slackia heliotrinireducens (strain ATCC 29202 / DSM 20476 / NCTC 11029 / RHS 1)</name>
    <name type="common">Peptococcus heliotrinreducens</name>
    <dbReference type="NCBI Taxonomy" id="471855"/>
    <lineage>
        <taxon>Bacteria</taxon>
        <taxon>Bacillati</taxon>
        <taxon>Actinomycetota</taxon>
        <taxon>Coriobacteriia</taxon>
        <taxon>Eggerthellales</taxon>
        <taxon>Eggerthellaceae</taxon>
        <taxon>Slackia</taxon>
    </lineage>
</organism>
<dbReference type="Gene3D" id="3.90.420.10">
    <property type="entry name" value="Oxidoreductase, molybdopterin-binding domain"/>
    <property type="match status" value="1"/>
</dbReference>
<accession>C7N271</accession>
<dbReference type="InterPro" id="IPR000572">
    <property type="entry name" value="OxRdtase_Mopterin-bd_dom"/>
</dbReference>
<dbReference type="eggNOG" id="COG2041">
    <property type="taxonomic scope" value="Bacteria"/>
</dbReference>
<feature type="signal peptide" evidence="1">
    <location>
        <begin position="1"/>
        <end position="27"/>
    </location>
</feature>
<dbReference type="EMBL" id="CP001684">
    <property type="protein sequence ID" value="ACV21377.1"/>
    <property type="molecule type" value="Genomic_DNA"/>
</dbReference>
<dbReference type="AlphaFoldDB" id="C7N271"/>
<feature type="domain" description="Oxidoreductase molybdopterin-binding" evidence="2">
    <location>
        <begin position="103"/>
        <end position="215"/>
    </location>
</feature>
<protein>
    <submittedName>
        <fullName evidence="3">Sulfite oxidase-like oxidoreductase</fullName>
    </submittedName>
</protein>
<feature type="chain" id="PRO_5002980698" evidence="1">
    <location>
        <begin position="28"/>
        <end position="272"/>
    </location>
</feature>
<dbReference type="InterPro" id="IPR036374">
    <property type="entry name" value="OxRdtase_Mopterin-bd_sf"/>
</dbReference>
<reference evidence="3 4" key="1">
    <citation type="journal article" date="2009" name="Stand. Genomic Sci.">
        <title>Complete genome sequence of Slackia heliotrinireducens type strain (RHS 1).</title>
        <authorList>
            <person name="Pukall R."/>
            <person name="Lapidus A."/>
            <person name="Nolan M."/>
            <person name="Copeland A."/>
            <person name="Glavina Del Rio T."/>
            <person name="Lucas S."/>
            <person name="Chen F."/>
            <person name="Tice H."/>
            <person name="Cheng J.F."/>
            <person name="Chertkov O."/>
            <person name="Bruce D."/>
            <person name="Goodwin L."/>
            <person name="Kuske C."/>
            <person name="Brettin T."/>
            <person name="Detter J.C."/>
            <person name="Han C."/>
            <person name="Pitluck S."/>
            <person name="Pati A."/>
            <person name="Mavrommatis K."/>
            <person name="Ivanova N."/>
            <person name="Ovchinnikova G."/>
            <person name="Chen A."/>
            <person name="Palaniappan K."/>
            <person name="Schneider S."/>
            <person name="Rohde M."/>
            <person name="Chain P."/>
            <person name="D'haeseleer P."/>
            <person name="Goker M."/>
            <person name="Bristow J."/>
            <person name="Eisen J.A."/>
            <person name="Markowitz V."/>
            <person name="Kyrpides N.C."/>
            <person name="Klenk H.P."/>
            <person name="Hugenholtz P."/>
        </authorList>
    </citation>
    <scope>NUCLEOTIDE SEQUENCE [LARGE SCALE GENOMIC DNA]</scope>
    <source>
        <strain evidence="4">ATCC 29202 / DSM 20476 / NCTC 11029 / RHS 1</strain>
    </source>
</reference>
<evidence type="ECO:0000313" key="3">
    <source>
        <dbReference type="EMBL" id="ACV21377.1"/>
    </source>
</evidence>
<evidence type="ECO:0000259" key="2">
    <source>
        <dbReference type="Pfam" id="PF00174"/>
    </source>
</evidence>
<dbReference type="SUPFAM" id="SSF56524">
    <property type="entry name" value="Oxidoreductase molybdopterin-binding domain"/>
    <property type="match status" value="1"/>
</dbReference>
<proteinExistence type="predicted"/>
<dbReference type="STRING" id="471855.Shel_03090"/>
<dbReference type="KEGG" id="shi:Shel_03090"/>
<dbReference type="HOGENOM" id="CLU_089310_0_0_11"/>
<gene>
    <name evidence="3" type="ordered locus">Shel_03090</name>
</gene>
<evidence type="ECO:0000313" key="4">
    <source>
        <dbReference type="Proteomes" id="UP000002026"/>
    </source>
</evidence>
<dbReference type="RefSeq" id="WP_012797486.1">
    <property type="nucleotide sequence ID" value="NC_013165.1"/>
</dbReference>
<evidence type="ECO:0000256" key="1">
    <source>
        <dbReference type="SAM" id="SignalP"/>
    </source>
</evidence>